<sequence>MAFDESPEAVDGPSSSMSLLRRELDDADVIAQNARNRQWFWSDPTCDPVKSADACPAADASSTTLFISTSSSSSAAAKSSLHSRVNSNESQEEGGIPYRRTRSALASRKDPIPPVVVPAPSLPIIPLDGRMQLYFHRAHANSRRTCHPRQIRREAKNITEVFSDEDKENLDAVPWGARLLHAGIYSQEYSRSIAAVVSEVLTELTWSSADVAHELYIALMKALITAFFFGFYQTELGYLDGSTGLEPISPVLEPMRAQLLSIAAFAGDLFALGVLPATIMCEMVSTLVYDLRSLTHCRALHLLLLRAYVSARQTLSVPMLHLWRDALVRTARGQGIFILADTMVRWIIEICNVLDWMGCDPRKASGPKKGACHRWDISLSGDVMSRLLQIEPCATHGPVSQGHPLTRRADGPPKRAAMQDITTCFVSPSDVGGGEESS</sequence>
<evidence type="ECO:0000256" key="1">
    <source>
        <dbReference type="SAM" id="MobiDB-lite"/>
    </source>
</evidence>
<evidence type="ECO:0000313" key="2">
    <source>
        <dbReference type="EMBL" id="TFY62088.1"/>
    </source>
</evidence>
<accession>A0A4Y9YJU9</accession>
<feature type="region of interest" description="Disordered" evidence="1">
    <location>
        <begin position="79"/>
        <end position="99"/>
    </location>
</feature>
<comment type="caution">
    <text evidence="2">The sequence shown here is derived from an EMBL/GenBank/DDBJ whole genome shotgun (WGS) entry which is preliminary data.</text>
</comment>
<dbReference type="AlphaFoldDB" id="A0A4Y9YJU9"/>
<evidence type="ECO:0000313" key="3">
    <source>
        <dbReference type="Proteomes" id="UP000298390"/>
    </source>
</evidence>
<gene>
    <name evidence="2" type="ORF">EVJ58_g4087</name>
</gene>
<organism evidence="2 3">
    <name type="scientific">Rhodofomes roseus</name>
    <dbReference type="NCBI Taxonomy" id="34475"/>
    <lineage>
        <taxon>Eukaryota</taxon>
        <taxon>Fungi</taxon>
        <taxon>Dikarya</taxon>
        <taxon>Basidiomycota</taxon>
        <taxon>Agaricomycotina</taxon>
        <taxon>Agaricomycetes</taxon>
        <taxon>Polyporales</taxon>
        <taxon>Rhodofomes</taxon>
    </lineage>
</organism>
<protein>
    <submittedName>
        <fullName evidence="2">Uncharacterized protein</fullName>
    </submittedName>
</protein>
<dbReference type="Proteomes" id="UP000298390">
    <property type="component" value="Unassembled WGS sequence"/>
</dbReference>
<proteinExistence type="predicted"/>
<name>A0A4Y9YJU9_9APHY</name>
<reference evidence="2 3" key="1">
    <citation type="submission" date="2019-01" db="EMBL/GenBank/DDBJ databases">
        <title>Genome sequencing of the rare red list fungi Fomitopsis rosea.</title>
        <authorList>
            <person name="Buettner E."/>
            <person name="Kellner H."/>
        </authorList>
    </citation>
    <scope>NUCLEOTIDE SEQUENCE [LARGE SCALE GENOMIC DNA]</scope>
    <source>
        <strain evidence="2 3">DSM 105464</strain>
    </source>
</reference>
<dbReference type="EMBL" id="SEKV01000181">
    <property type="protein sequence ID" value="TFY62088.1"/>
    <property type="molecule type" value="Genomic_DNA"/>
</dbReference>